<dbReference type="Proteomes" id="UP000001568">
    <property type="component" value="Chromosome 9"/>
</dbReference>
<dbReference type="OrthoDB" id="550043at2759"/>
<dbReference type="KEGG" id="olu:OSTLU_33398"/>
<name>A4S2C1_OSTLU</name>
<dbReference type="GeneID" id="5003539"/>
<dbReference type="EMBL" id="CP000589">
    <property type="protein sequence ID" value="ABO97797.1"/>
    <property type="molecule type" value="Genomic_DNA"/>
</dbReference>
<dbReference type="AlphaFoldDB" id="A4S2C1"/>
<keyword evidence="2" id="KW-1185">Reference proteome</keyword>
<proteinExistence type="predicted"/>
<dbReference type="HOGENOM" id="CLU_1646537_0_0_1"/>
<accession>A4S2C1</accession>
<sequence length="161" mass="18545">MNLELFKDKNAAPSDSWWERLFNSHGDIAFDDYDKDFTDLPTPIAEVSVLVCLYLLFEHRTDQLHCARHSPSQPPKMRQVYCRREKRKNIRSAKPHANVMTSESARDKCAWLNFAGASICRGLSSTDAIPRRILWHNAASLRNSSMFSTILPQNDHNQRLS</sequence>
<evidence type="ECO:0000313" key="2">
    <source>
        <dbReference type="Proteomes" id="UP000001568"/>
    </source>
</evidence>
<evidence type="ECO:0000313" key="1">
    <source>
        <dbReference type="EMBL" id="ABO97797.1"/>
    </source>
</evidence>
<protein>
    <submittedName>
        <fullName evidence="1">Uncharacterized protein</fullName>
    </submittedName>
</protein>
<dbReference type="RefSeq" id="XP_001419504.1">
    <property type="nucleotide sequence ID" value="XM_001419467.1"/>
</dbReference>
<organism evidence="1 2">
    <name type="scientific">Ostreococcus lucimarinus (strain CCE9901)</name>
    <dbReference type="NCBI Taxonomy" id="436017"/>
    <lineage>
        <taxon>Eukaryota</taxon>
        <taxon>Viridiplantae</taxon>
        <taxon>Chlorophyta</taxon>
        <taxon>Mamiellophyceae</taxon>
        <taxon>Mamiellales</taxon>
        <taxon>Bathycoccaceae</taxon>
        <taxon>Ostreococcus</taxon>
    </lineage>
</organism>
<reference evidence="1 2" key="1">
    <citation type="journal article" date="2007" name="Proc. Natl. Acad. Sci. U.S.A.">
        <title>The tiny eukaryote Ostreococcus provides genomic insights into the paradox of plankton speciation.</title>
        <authorList>
            <person name="Palenik B."/>
            <person name="Grimwood J."/>
            <person name="Aerts A."/>
            <person name="Rouze P."/>
            <person name="Salamov A."/>
            <person name="Putnam N."/>
            <person name="Dupont C."/>
            <person name="Jorgensen R."/>
            <person name="Derelle E."/>
            <person name="Rombauts S."/>
            <person name="Zhou K."/>
            <person name="Otillar R."/>
            <person name="Merchant S.S."/>
            <person name="Podell S."/>
            <person name="Gaasterland T."/>
            <person name="Napoli C."/>
            <person name="Gendler K."/>
            <person name="Manuell A."/>
            <person name="Tai V."/>
            <person name="Vallon O."/>
            <person name="Piganeau G."/>
            <person name="Jancek S."/>
            <person name="Heijde M."/>
            <person name="Jabbari K."/>
            <person name="Bowler C."/>
            <person name="Lohr M."/>
            <person name="Robbens S."/>
            <person name="Werner G."/>
            <person name="Dubchak I."/>
            <person name="Pazour G.J."/>
            <person name="Ren Q."/>
            <person name="Paulsen I."/>
            <person name="Delwiche C."/>
            <person name="Schmutz J."/>
            <person name="Rokhsar D."/>
            <person name="Van de Peer Y."/>
            <person name="Moreau H."/>
            <person name="Grigoriev I.V."/>
        </authorList>
    </citation>
    <scope>NUCLEOTIDE SEQUENCE [LARGE SCALE GENOMIC DNA]</scope>
    <source>
        <strain evidence="1 2">CCE9901</strain>
    </source>
</reference>
<dbReference type="Gramene" id="ABO97797">
    <property type="protein sequence ID" value="ABO97797"/>
    <property type="gene ID" value="OSTLU_33398"/>
</dbReference>
<gene>
    <name evidence="1" type="ORF">OSTLU_33398</name>
</gene>